<evidence type="ECO:0000256" key="3">
    <source>
        <dbReference type="ARBA" id="ARBA00023002"/>
    </source>
</evidence>
<accession>A0A2U3ALN5</accession>
<dbReference type="GO" id="GO:0050660">
    <property type="term" value="F:flavin adenine dinucleotide binding"/>
    <property type="evidence" value="ECO:0007669"/>
    <property type="project" value="InterPro"/>
</dbReference>
<organism evidence="7 8">
    <name type="scientific">Kurthia sibirica</name>
    <dbReference type="NCBI Taxonomy" id="202750"/>
    <lineage>
        <taxon>Bacteria</taxon>
        <taxon>Bacillati</taxon>
        <taxon>Bacillota</taxon>
        <taxon>Bacilli</taxon>
        <taxon>Bacillales</taxon>
        <taxon>Caryophanaceae</taxon>
        <taxon>Kurthia</taxon>
    </lineage>
</organism>
<dbReference type="EC" id="1.4.3.19" evidence="5"/>
<keyword evidence="2" id="KW-0784">Thiamine biosynthesis</keyword>
<dbReference type="NCBIfam" id="TIGR02352">
    <property type="entry name" value="thiamin_ThiO"/>
    <property type="match status" value="1"/>
</dbReference>
<comment type="caution">
    <text evidence="7">The sequence shown here is derived from an EMBL/GenBank/DDBJ whole genome shotgun (WGS) entry which is preliminary data.</text>
</comment>
<evidence type="ECO:0000313" key="8">
    <source>
        <dbReference type="Proteomes" id="UP000245938"/>
    </source>
</evidence>
<gene>
    <name evidence="7" type="primary">thiO</name>
    <name evidence="7" type="ORF">DEX24_08770</name>
</gene>
<sequence>MKSYDVVIVGGGVIGSSIAYHLAQQNLRIALIDKGEIGREASAAAAGLLGVQAEWTSDDPFFEIAQRSRKLFPQLAETIRHMTGIDIGYEQKGIYRVAFNEAEMANIITIKEWQSAYGERFDMLNTRQLLQREKQLNTSLIGGVFCQDDGHVLAPKLTQGLALAASYLQVEIIEYCEVLSILKKERQVTAIHTTLGNIETSHVVIASGAFSNQLLRDFKIDVFPVKGEVIQLYSNEPMITAPIFNERFYIAPKRGGHYILGSTMLENDYSKDVTAGGIQQILQHAFALIPRLEKATFKNHWSGLRPHCTNNQPFIDEHPSIKGLYAAIGHYRNGILLSAVTGELIAHKIKEARENEVNG</sequence>
<comment type="catalytic activity">
    <reaction evidence="4">
        <text>glycine + O2 + H2O = glyoxylate + H2O2 + NH4(+)</text>
        <dbReference type="Rhea" id="RHEA:11532"/>
        <dbReference type="ChEBI" id="CHEBI:15377"/>
        <dbReference type="ChEBI" id="CHEBI:15379"/>
        <dbReference type="ChEBI" id="CHEBI:16240"/>
        <dbReference type="ChEBI" id="CHEBI:28938"/>
        <dbReference type="ChEBI" id="CHEBI:36655"/>
        <dbReference type="ChEBI" id="CHEBI:57305"/>
        <dbReference type="EC" id="1.4.3.19"/>
    </reaction>
</comment>
<dbReference type="AlphaFoldDB" id="A0A2U3ALN5"/>
<keyword evidence="3" id="KW-0560">Oxidoreductase</keyword>
<evidence type="ECO:0000256" key="2">
    <source>
        <dbReference type="ARBA" id="ARBA00022977"/>
    </source>
</evidence>
<dbReference type="GO" id="GO:0043799">
    <property type="term" value="F:glycine oxidase activity"/>
    <property type="evidence" value="ECO:0007669"/>
    <property type="project" value="UniProtKB-EC"/>
</dbReference>
<dbReference type="SUPFAM" id="SSF51905">
    <property type="entry name" value="FAD/NAD(P)-binding domain"/>
    <property type="match status" value="1"/>
</dbReference>
<dbReference type="GO" id="GO:0005737">
    <property type="term" value="C:cytoplasm"/>
    <property type="evidence" value="ECO:0007669"/>
    <property type="project" value="TreeGrafter"/>
</dbReference>
<dbReference type="InterPro" id="IPR036188">
    <property type="entry name" value="FAD/NAD-bd_sf"/>
</dbReference>
<dbReference type="Proteomes" id="UP000245938">
    <property type="component" value="Unassembled WGS sequence"/>
</dbReference>
<dbReference type="OrthoDB" id="9794226at2"/>
<dbReference type="SUPFAM" id="SSF54373">
    <property type="entry name" value="FAD-linked reductases, C-terminal domain"/>
    <property type="match status" value="1"/>
</dbReference>
<dbReference type="Gene3D" id="3.30.9.10">
    <property type="entry name" value="D-Amino Acid Oxidase, subunit A, domain 2"/>
    <property type="match status" value="1"/>
</dbReference>
<dbReference type="Pfam" id="PF01266">
    <property type="entry name" value="DAO"/>
    <property type="match status" value="1"/>
</dbReference>
<dbReference type="Gene3D" id="3.50.50.60">
    <property type="entry name" value="FAD/NAD(P)-binding domain"/>
    <property type="match status" value="1"/>
</dbReference>
<keyword evidence="8" id="KW-1185">Reference proteome</keyword>
<evidence type="ECO:0000256" key="5">
    <source>
        <dbReference type="ARBA" id="ARBA00050018"/>
    </source>
</evidence>
<proteinExistence type="predicted"/>
<dbReference type="GO" id="GO:0009228">
    <property type="term" value="P:thiamine biosynthetic process"/>
    <property type="evidence" value="ECO:0007669"/>
    <property type="project" value="UniProtKB-KW"/>
</dbReference>
<dbReference type="PANTHER" id="PTHR13847">
    <property type="entry name" value="SARCOSINE DEHYDROGENASE-RELATED"/>
    <property type="match status" value="1"/>
</dbReference>
<protein>
    <recommendedName>
        <fullName evidence="5">glycine oxidase</fullName>
        <ecNumber evidence="5">1.4.3.19</ecNumber>
    </recommendedName>
</protein>
<evidence type="ECO:0000256" key="1">
    <source>
        <dbReference type="ARBA" id="ARBA00004948"/>
    </source>
</evidence>
<dbReference type="RefSeq" id="WP_109306049.1">
    <property type="nucleotide sequence ID" value="NZ_BJUF01000026.1"/>
</dbReference>
<name>A0A2U3ALN5_9BACL</name>
<dbReference type="UniPathway" id="UPA00060"/>
<feature type="domain" description="FAD dependent oxidoreductase" evidence="6">
    <location>
        <begin position="5"/>
        <end position="347"/>
    </location>
</feature>
<evidence type="ECO:0000256" key="4">
    <source>
        <dbReference type="ARBA" id="ARBA00049872"/>
    </source>
</evidence>
<dbReference type="PANTHER" id="PTHR13847:SF289">
    <property type="entry name" value="GLYCINE OXIDASE"/>
    <property type="match status" value="1"/>
</dbReference>
<dbReference type="InterPro" id="IPR006076">
    <property type="entry name" value="FAD-dep_OxRdtase"/>
</dbReference>
<dbReference type="EMBL" id="QFVR01000009">
    <property type="protein sequence ID" value="PWI25420.1"/>
    <property type="molecule type" value="Genomic_DNA"/>
</dbReference>
<reference evidence="7 8" key="1">
    <citation type="submission" date="2018-05" db="EMBL/GenBank/DDBJ databases">
        <title>Kurthia sibirica genome sequence.</title>
        <authorList>
            <person name="Maclea K.S."/>
            <person name="Goen A.E."/>
        </authorList>
    </citation>
    <scope>NUCLEOTIDE SEQUENCE [LARGE SCALE GENOMIC DNA]</scope>
    <source>
        <strain evidence="7 8">ATCC 49154</strain>
    </source>
</reference>
<evidence type="ECO:0000259" key="6">
    <source>
        <dbReference type="Pfam" id="PF01266"/>
    </source>
</evidence>
<comment type="pathway">
    <text evidence="1">Cofactor biosynthesis; thiamine diphosphate biosynthesis.</text>
</comment>
<dbReference type="GO" id="GO:0009229">
    <property type="term" value="P:thiamine diphosphate biosynthetic process"/>
    <property type="evidence" value="ECO:0007669"/>
    <property type="project" value="UniProtKB-UniPathway"/>
</dbReference>
<evidence type="ECO:0000313" key="7">
    <source>
        <dbReference type="EMBL" id="PWI25420.1"/>
    </source>
</evidence>
<dbReference type="InterPro" id="IPR012727">
    <property type="entry name" value="Gly_oxidase_ThiO"/>
</dbReference>